<dbReference type="Proteomes" id="UP000001353">
    <property type="component" value="Chromosome"/>
</dbReference>
<evidence type="ECO:0000313" key="2">
    <source>
        <dbReference type="Proteomes" id="UP000001353"/>
    </source>
</evidence>
<evidence type="ECO:0000313" key="1">
    <source>
        <dbReference type="EMBL" id="AEI94245.1"/>
    </source>
</evidence>
<dbReference type="KEGG" id="rli:RLO149_c022720"/>
<protein>
    <submittedName>
        <fullName evidence="1">Uncharacterized protein</fullName>
    </submittedName>
</protein>
<gene>
    <name evidence="1" type="ordered locus">RLO149_c022720</name>
</gene>
<sequence>MSSTMTDARAAAEIEIAHDILNRHWDSGALIGIRVHQYDGIMLEWQGAHYANRATQKAA</sequence>
<dbReference type="AlphaFoldDB" id="F7ZAP9"/>
<proteinExistence type="predicted"/>
<organism evidence="1 2">
    <name type="scientific">Roseobacter litoralis (strain ATCC 49566 / DSM 6996 / JCM 21268 / NBRC 15278 / OCh 149)</name>
    <dbReference type="NCBI Taxonomy" id="391595"/>
    <lineage>
        <taxon>Bacteria</taxon>
        <taxon>Pseudomonadati</taxon>
        <taxon>Pseudomonadota</taxon>
        <taxon>Alphaproteobacteria</taxon>
        <taxon>Rhodobacterales</taxon>
        <taxon>Roseobacteraceae</taxon>
        <taxon>Roseobacter</taxon>
    </lineage>
</organism>
<name>F7ZAP9_ROSLO</name>
<accession>F7ZAP9</accession>
<keyword evidence="2" id="KW-1185">Reference proteome</keyword>
<dbReference type="HOGENOM" id="CLU_2957849_0_0_5"/>
<dbReference type="EMBL" id="CP002623">
    <property type="protein sequence ID" value="AEI94245.1"/>
    <property type="molecule type" value="Genomic_DNA"/>
</dbReference>
<dbReference type="RefSeq" id="WP_013962169.1">
    <property type="nucleotide sequence ID" value="NC_015730.1"/>
</dbReference>
<reference evidence="1 2" key="1">
    <citation type="journal article" date="2011" name="BMC Genomics">
        <title>Comparative genome analysis and genome-guided physiological analysis of Roseobacter litoralis.</title>
        <authorList>
            <person name="Kalhoefer D."/>
            <person name="Thole S."/>
            <person name="Voget S."/>
            <person name="Lehmann R."/>
            <person name="Liesegang H."/>
            <person name="Wollher A."/>
            <person name="Daniel R."/>
            <person name="Simon M."/>
            <person name="Brinkhoff T."/>
        </authorList>
    </citation>
    <scope>NUCLEOTIDE SEQUENCE [LARGE SCALE GENOMIC DNA]</scope>
    <source>
        <strain evidence="2">ATCC 49566 / DSM 6996 / JCM 21268 / NBRC 15278 / OCh 149</strain>
    </source>
</reference>